<dbReference type="AlphaFoldDB" id="A0A815P189"/>
<evidence type="ECO:0000313" key="3">
    <source>
        <dbReference type="EMBL" id="CAF1425672.1"/>
    </source>
</evidence>
<evidence type="ECO:0000256" key="1">
    <source>
        <dbReference type="SAM" id="MobiDB-lite"/>
    </source>
</evidence>
<dbReference type="Proteomes" id="UP000677228">
    <property type="component" value="Unassembled WGS sequence"/>
</dbReference>
<evidence type="ECO:0000256" key="2">
    <source>
        <dbReference type="SAM" id="Phobius"/>
    </source>
</evidence>
<name>A0A815P189_9BILA</name>
<sequence length="145" mass="16575">PFLRISFTAIVAIEWIFIVCNGLEGVWAILLYLLVRRKKTKLPPTSEQLAPMPREKSLAKVGDEEEVFINSEIVRPETTDLDSDTPVSCLKTSAIERLIPHDIRTPMTIVRLTLDDLISFRQRRTGTNENYHPDSVDSPLNDHNY</sequence>
<dbReference type="EMBL" id="CAJNOQ010018968">
    <property type="protein sequence ID" value="CAF1440338.1"/>
    <property type="molecule type" value="Genomic_DNA"/>
</dbReference>
<feature type="transmembrane region" description="Helical" evidence="2">
    <location>
        <begin position="12"/>
        <end position="35"/>
    </location>
</feature>
<dbReference type="EMBL" id="CAJNOK010027776">
    <property type="protein sequence ID" value="CAF1425672.1"/>
    <property type="molecule type" value="Genomic_DNA"/>
</dbReference>
<dbReference type="EMBL" id="CAJOBA010049549">
    <property type="protein sequence ID" value="CAF4224955.1"/>
    <property type="molecule type" value="Genomic_DNA"/>
</dbReference>
<dbReference type="Proteomes" id="UP000681722">
    <property type="component" value="Unassembled WGS sequence"/>
</dbReference>
<proteinExistence type="predicted"/>
<organism evidence="4 7">
    <name type="scientific">Didymodactylos carnosus</name>
    <dbReference type="NCBI Taxonomy" id="1234261"/>
    <lineage>
        <taxon>Eukaryota</taxon>
        <taxon>Metazoa</taxon>
        <taxon>Spiralia</taxon>
        <taxon>Gnathifera</taxon>
        <taxon>Rotifera</taxon>
        <taxon>Eurotatoria</taxon>
        <taxon>Bdelloidea</taxon>
        <taxon>Philodinida</taxon>
        <taxon>Philodinidae</taxon>
        <taxon>Didymodactylos</taxon>
    </lineage>
</organism>
<dbReference type="Proteomes" id="UP000663829">
    <property type="component" value="Unassembled WGS sequence"/>
</dbReference>
<keyword evidence="2" id="KW-0812">Transmembrane</keyword>
<keyword evidence="2" id="KW-0472">Membrane</keyword>
<evidence type="ECO:0000313" key="4">
    <source>
        <dbReference type="EMBL" id="CAF1440338.1"/>
    </source>
</evidence>
<feature type="non-terminal residue" evidence="4">
    <location>
        <position position="1"/>
    </location>
</feature>
<accession>A0A815P189</accession>
<evidence type="ECO:0000313" key="7">
    <source>
        <dbReference type="Proteomes" id="UP000663829"/>
    </source>
</evidence>
<keyword evidence="7" id="KW-1185">Reference proteome</keyword>
<evidence type="ECO:0000313" key="5">
    <source>
        <dbReference type="EMBL" id="CAF4224955.1"/>
    </source>
</evidence>
<feature type="region of interest" description="Disordered" evidence="1">
    <location>
        <begin position="125"/>
        <end position="145"/>
    </location>
</feature>
<evidence type="ECO:0000313" key="6">
    <source>
        <dbReference type="EMBL" id="CAF4316731.1"/>
    </source>
</evidence>
<comment type="caution">
    <text evidence="4">The sequence shown here is derived from an EMBL/GenBank/DDBJ whole genome shotgun (WGS) entry which is preliminary data.</text>
</comment>
<dbReference type="EMBL" id="CAJOBC010084410">
    <property type="protein sequence ID" value="CAF4316731.1"/>
    <property type="molecule type" value="Genomic_DNA"/>
</dbReference>
<gene>
    <name evidence="4" type="ORF">GPM918_LOCUS34350</name>
    <name evidence="3" type="ORF">OVA965_LOCUS33845</name>
    <name evidence="6" type="ORF">SRO942_LOCUS35048</name>
    <name evidence="5" type="ORF">TMI583_LOCUS34749</name>
</gene>
<keyword evidence="2" id="KW-1133">Transmembrane helix</keyword>
<protein>
    <submittedName>
        <fullName evidence="4">Uncharacterized protein</fullName>
    </submittedName>
</protein>
<dbReference type="Proteomes" id="UP000682733">
    <property type="component" value="Unassembled WGS sequence"/>
</dbReference>
<reference evidence="4" key="1">
    <citation type="submission" date="2021-02" db="EMBL/GenBank/DDBJ databases">
        <authorList>
            <person name="Nowell W R."/>
        </authorList>
    </citation>
    <scope>NUCLEOTIDE SEQUENCE</scope>
</reference>